<sequence length="911" mass="98067">MTYCIPPRVVRRLCDSEWFKTEFVDKETETVDNDLAVASNQCRSLGQASKHECVQLISSSFRPFIEKVLPLPANGCDSSAAECGGCWFWETYRHALFGENVLIHLGGSGISLAEDRLDAQVELRLRMCASATLALPSQHRTKVLLHGSAKLEVVYALALSVALHVAKQPLLEHGEGPQALVLCATKDQCDEMACALNEFCASLHLIVHNLFEPYPPMPADKRAEVVVATPPLWESLAKFGQYPNRARLSTASQGEGLEDLLLKVEGEGQLPPTYDLTRWRPYSLTHVAQLVIFDVELQINMGFGALLKHLLELPHEPSPARCKSESSSAVGKLPLSCQLYAVAGGDRFAVEVDTLRSLLEAVRTNGQLRFNHGTAELSLVSPGPVLDSDEDGRAPLSHGVRKRQRMEDGPGDHTGQQRPWKANDATSRHGNGTTFEGILIRSALSHGRLLADFTAFTDFVSRVMQEASTFWESFESGICDDSDSHGTPSPVSSPLTTGNKVRDADHFPTSAASASFLQCARVELALICANSVNPDSQSCLAASETYRAQEVGVWVHSAPSSPASLSSRLALLFQHLNDRLNGELFDGSVVQCVLASDMARLPFTLSPITASATDGEGGRLVQQHELFCYGPNLMQPAVLCVARKSGDEAAAAAAARNTERLETLSMVEQLTAVTKGAERSPGCVPRCCFLSTPPHAGQAASSSLASTVVPSDVSTVLVVRHIAPSSAALCGGGRATSSQMHPPGEAKPLALYLLEECCQYGRVLSYYAYEATRTTIVDTVEDGQEAGGSDGGEGLGAQPETAMEQGGPLAAEGQLTTASLFIEFASADSAVEAVRLLSRRFAFQHQPPPPSSSQGAPACLPRARLFTNRTYYEGVLQEVSSQMLYDGVIDRDQSSDDDSRFSDLHISLLAE</sequence>
<keyword evidence="3" id="KW-1185">Reference proteome</keyword>
<organism evidence="2 3">
    <name type="scientific">Leishmania mexicana (strain MHOM/GT/2001/U1103)</name>
    <dbReference type="NCBI Taxonomy" id="929439"/>
    <lineage>
        <taxon>Eukaryota</taxon>
        <taxon>Discoba</taxon>
        <taxon>Euglenozoa</taxon>
        <taxon>Kinetoplastea</taxon>
        <taxon>Metakinetoplastina</taxon>
        <taxon>Trypanosomatida</taxon>
        <taxon>Trypanosomatidae</taxon>
        <taxon>Leishmaniinae</taxon>
        <taxon>Leishmania</taxon>
    </lineage>
</organism>
<dbReference type="Proteomes" id="UP000007259">
    <property type="component" value="Chromosome 6"/>
</dbReference>
<feature type="compositionally biased region" description="Polar residues" evidence="1">
    <location>
        <begin position="485"/>
        <end position="499"/>
    </location>
</feature>
<reference evidence="2 3" key="1">
    <citation type="journal article" date="2011" name="Genome Res.">
        <title>Chromosome and gene copy number variation allow major structural change between species and strains of Leishmania.</title>
        <authorList>
            <person name="Rogers M.B."/>
            <person name="Hilley J.D."/>
            <person name="Dickens N.J."/>
            <person name="Wilkes J."/>
            <person name="Bates P.A."/>
            <person name="Depledge D.P."/>
            <person name="Harris D."/>
            <person name="Her Y."/>
            <person name="Herzyk P."/>
            <person name="Imamura H."/>
            <person name="Otto T.D."/>
            <person name="Sanders M."/>
            <person name="Seeger K."/>
            <person name="Dujardin J.C."/>
            <person name="Berriman M."/>
            <person name="Smith D.F."/>
            <person name="Hertz-Fowler C."/>
            <person name="Mottram J.C."/>
        </authorList>
    </citation>
    <scope>NUCLEOTIDE SEQUENCE [LARGE SCALE GENOMIC DNA]</scope>
    <source>
        <strain evidence="2 3">MHOM/GT/2001/U1103</strain>
    </source>
</reference>
<evidence type="ECO:0000256" key="1">
    <source>
        <dbReference type="SAM" id="MobiDB-lite"/>
    </source>
</evidence>
<feature type="region of interest" description="Disordered" evidence="1">
    <location>
        <begin position="381"/>
        <end position="431"/>
    </location>
</feature>
<dbReference type="EMBL" id="FR799559">
    <property type="protein sequence ID" value="CBZ23518.1"/>
    <property type="molecule type" value="Genomic_DNA"/>
</dbReference>
<feature type="compositionally biased region" description="Gly residues" evidence="1">
    <location>
        <begin position="785"/>
        <end position="795"/>
    </location>
</feature>
<name>E9AKR7_LEIMU</name>
<dbReference type="KEGG" id="lmi:LMXM_06_0390"/>
<evidence type="ECO:0000313" key="3">
    <source>
        <dbReference type="Proteomes" id="UP000007259"/>
    </source>
</evidence>
<dbReference type="OrthoDB" id="276716at2759"/>
<gene>
    <name evidence="2" type="ORF">LMXM_06_0390</name>
</gene>
<feature type="region of interest" description="Disordered" evidence="1">
    <location>
        <begin position="481"/>
        <end position="500"/>
    </location>
</feature>
<dbReference type="AlphaFoldDB" id="E9AKR7"/>
<dbReference type="OMA" id="WETYRHA"/>
<dbReference type="GeneID" id="13453228"/>
<dbReference type="PhylomeDB" id="E9AKR7"/>
<evidence type="ECO:0000313" key="2">
    <source>
        <dbReference type="EMBL" id="CBZ23518.1"/>
    </source>
</evidence>
<feature type="region of interest" description="Disordered" evidence="1">
    <location>
        <begin position="782"/>
        <end position="803"/>
    </location>
</feature>
<dbReference type="RefSeq" id="XP_003872051.1">
    <property type="nucleotide sequence ID" value="XM_003872002.1"/>
</dbReference>
<proteinExistence type="predicted"/>
<dbReference type="VEuPathDB" id="TriTrypDB:LmxM.06.0390"/>
<accession>E9AKR7</accession>
<protein>
    <submittedName>
        <fullName evidence="2">Uncharacterized protein</fullName>
    </submittedName>
</protein>